<feature type="domain" description="DUF7041" evidence="2">
    <location>
        <begin position="101"/>
        <end position="170"/>
    </location>
</feature>
<feature type="region of interest" description="Disordered" evidence="1">
    <location>
        <begin position="310"/>
        <end position="362"/>
    </location>
</feature>
<name>A0A6F9DDF8_9ASCI</name>
<organism evidence="3">
    <name type="scientific">Phallusia mammillata</name>
    <dbReference type="NCBI Taxonomy" id="59560"/>
    <lineage>
        <taxon>Eukaryota</taxon>
        <taxon>Metazoa</taxon>
        <taxon>Chordata</taxon>
        <taxon>Tunicata</taxon>
        <taxon>Ascidiacea</taxon>
        <taxon>Phlebobranchia</taxon>
        <taxon>Ascidiidae</taxon>
        <taxon>Phallusia</taxon>
    </lineage>
</organism>
<dbReference type="Pfam" id="PF23055">
    <property type="entry name" value="DUF7041"/>
    <property type="match status" value="1"/>
</dbReference>
<evidence type="ECO:0000259" key="2">
    <source>
        <dbReference type="Pfam" id="PF23055"/>
    </source>
</evidence>
<feature type="compositionally biased region" description="Polar residues" evidence="1">
    <location>
        <begin position="336"/>
        <end position="347"/>
    </location>
</feature>
<feature type="compositionally biased region" description="Polar residues" evidence="1">
    <location>
        <begin position="34"/>
        <end position="44"/>
    </location>
</feature>
<accession>A0A6F9DDF8</accession>
<protein>
    <submittedName>
        <fullName evidence="3">Filamin-A</fullName>
    </submittedName>
</protein>
<evidence type="ECO:0000256" key="1">
    <source>
        <dbReference type="SAM" id="MobiDB-lite"/>
    </source>
</evidence>
<feature type="region of interest" description="Disordered" evidence="1">
    <location>
        <begin position="30"/>
        <end position="54"/>
    </location>
</feature>
<dbReference type="AlphaFoldDB" id="A0A6F9DDF8"/>
<reference evidence="3" key="1">
    <citation type="submission" date="2020-04" db="EMBL/GenBank/DDBJ databases">
        <authorList>
            <person name="Neveu A P."/>
        </authorList>
    </citation>
    <scope>NUCLEOTIDE SEQUENCE</scope>
    <source>
        <tissue evidence="3">Whole embryo</tissue>
    </source>
</reference>
<dbReference type="InterPro" id="IPR055469">
    <property type="entry name" value="DUF7041"/>
</dbReference>
<gene>
    <name evidence="3" type="primary">Filip1</name>
</gene>
<proteinExistence type="evidence at transcript level"/>
<evidence type="ECO:0000313" key="3">
    <source>
        <dbReference type="EMBL" id="CAB3246243.1"/>
    </source>
</evidence>
<dbReference type="EMBL" id="LR785188">
    <property type="protein sequence ID" value="CAB3246243.1"/>
    <property type="molecule type" value="mRNA"/>
</dbReference>
<sequence length="362" mass="41471">MSITNPSVTEPSTDNASQTIATSAVINDSIEGPQLSNEPTTSHVDNPVQPTPSKFLQDLIPPGNLNASFPPNLVQQQLNTMRLSVLKVPPMWSSQNNITTYFKVLDNFFSANKVIDENARYSLLITNLTEQQTNQFQTAVTQSSDSTTPYTTLKQLMIEQINSTKSSWITALNDVTFSPNESAFQLLQKLLSMCPRKAEADPTMREVVENKFLSLLPYTVRPLIRATQFKTLEEMAKFYDRYAKDVTQAPSQTGKSLEIAQLQAKMDELLMFMSRQKQPSYPNNPNNQQRGFSYGQSQRYNYPQRNFYQRQPQNYRPPYEPNNQQFAYNKQRCDNPRQNNESDSVPTDTRPVYERNPQFIEQ</sequence>